<keyword evidence="6" id="KW-0808">Transferase</keyword>
<name>A0A1Q9CTT5_SYMMI</name>
<dbReference type="SUPFAM" id="SSF56112">
    <property type="entry name" value="Protein kinase-like (PK-like)"/>
    <property type="match status" value="1"/>
</dbReference>
<keyword evidence="1 3" id="KW-0547">Nucleotide-binding</keyword>
<keyword evidence="6" id="KW-0418">Kinase</keyword>
<evidence type="ECO:0000259" key="5">
    <source>
        <dbReference type="PROSITE" id="PS50011"/>
    </source>
</evidence>
<evidence type="ECO:0000256" key="2">
    <source>
        <dbReference type="ARBA" id="ARBA00022840"/>
    </source>
</evidence>
<dbReference type="OrthoDB" id="442685at2759"/>
<dbReference type="PROSITE" id="PS00107">
    <property type="entry name" value="PROTEIN_KINASE_ATP"/>
    <property type="match status" value="1"/>
</dbReference>
<keyword evidence="6" id="KW-0670">Pyruvate</keyword>
<evidence type="ECO:0000256" key="3">
    <source>
        <dbReference type="PROSITE-ProRule" id="PRU10141"/>
    </source>
</evidence>
<gene>
    <name evidence="6" type="primary">PPCK2</name>
    <name evidence="6" type="ORF">AK812_SmicGene32577</name>
</gene>
<dbReference type="CDD" id="cd14014">
    <property type="entry name" value="STKc_PknB_like"/>
    <property type="match status" value="1"/>
</dbReference>
<proteinExistence type="predicted"/>
<dbReference type="InterPro" id="IPR008271">
    <property type="entry name" value="Ser/Thr_kinase_AS"/>
</dbReference>
<dbReference type="EMBL" id="LSRX01000922">
    <property type="protein sequence ID" value="OLP86321.1"/>
    <property type="molecule type" value="Genomic_DNA"/>
</dbReference>
<dbReference type="InterPro" id="IPR000719">
    <property type="entry name" value="Prot_kinase_dom"/>
</dbReference>
<dbReference type="PROSITE" id="PS50011">
    <property type="entry name" value="PROTEIN_KINASE_DOM"/>
    <property type="match status" value="1"/>
</dbReference>
<reference evidence="6 7" key="1">
    <citation type="submission" date="2016-02" db="EMBL/GenBank/DDBJ databases">
        <title>Genome analysis of coral dinoflagellate symbionts highlights evolutionary adaptations to a symbiotic lifestyle.</title>
        <authorList>
            <person name="Aranda M."/>
            <person name="Li Y."/>
            <person name="Liew Y.J."/>
            <person name="Baumgarten S."/>
            <person name="Simakov O."/>
            <person name="Wilson M."/>
            <person name="Piel J."/>
            <person name="Ashoor H."/>
            <person name="Bougouffa S."/>
            <person name="Bajic V.B."/>
            <person name="Ryu T."/>
            <person name="Ravasi T."/>
            <person name="Bayer T."/>
            <person name="Micklem G."/>
            <person name="Kim H."/>
            <person name="Bhak J."/>
            <person name="Lajeunesse T.C."/>
            <person name="Voolstra C.R."/>
        </authorList>
    </citation>
    <scope>NUCLEOTIDE SEQUENCE [LARGE SCALE GENOMIC DNA]</scope>
    <source>
        <strain evidence="6 7">CCMP2467</strain>
    </source>
</reference>
<dbReference type="InterPro" id="IPR011009">
    <property type="entry name" value="Kinase-like_dom_sf"/>
</dbReference>
<keyword evidence="7" id="KW-1185">Reference proteome</keyword>
<dbReference type="PANTHER" id="PTHR24347">
    <property type="entry name" value="SERINE/THREONINE-PROTEIN KINASE"/>
    <property type="match status" value="1"/>
</dbReference>
<dbReference type="InterPro" id="IPR017441">
    <property type="entry name" value="Protein_kinase_ATP_BS"/>
</dbReference>
<dbReference type="AlphaFoldDB" id="A0A1Q9CTT5"/>
<dbReference type="PROSITE" id="PS00108">
    <property type="entry name" value="PROTEIN_KINASE_ST"/>
    <property type="match status" value="1"/>
</dbReference>
<dbReference type="Proteomes" id="UP000186817">
    <property type="component" value="Unassembled WGS sequence"/>
</dbReference>
<feature type="chain" id="PRO_5012389886" evidence="4">
    <location>
        <begin position="20"/>
        <end position="706"/>
    </location>
</feature>
<sequence length="706" mass="76734">MRRCLLNACVATWLQFAASAPLKLTNCQWIETSEDLSIDNDTNPAAFASDGNKSSVAIYRSAKRHGMLSLQCEFAEGTARVERIAWSAGLAADCTNESGTLPETKVDGVFLTREEGEKDWSADEATSPAKVESKKLFAYVVLKTPQQKACGENHVARIDELSVFGETVHACNGQLPGFSAESVPVGQPEGEAVAPWSGCVVLGDLLGQGASSVVHAVDVRCGPDRQGEDELCRSPLVAKIFRIDQDTSIQHVELAIQEAKLLLAAQGHPSIMRSFGLFRAKSGVSEDLLGTFARKKVRAGGRHPRKVLPGDVESVPLHFLVMERCQCSLRDLGTVRCLTEPEAAFAAGSVLRGLAHLHRRNIVHRDVKDSNIMVTDGGRRVVLCDLDVAATLPSADASIDWACGTSGSMAPEVLACQKGSCSSDMFSFGVLLYLLVTGSHPFLEATYEETWDATLRRQIPTEPAGVLANTSQAFVCLLEDLLERDMHRRMTAEDALQHRWMSLEESASLVALLEQFVSAGAALRRLSTDVLAPPEESKIRHAGAAQSRRARRMWKLATSMLSAASTTASRFRMMGSSPLLRGGFVEALLVNELWGVCCGSERPIDLQVIQLQLALRLDYEVQAMSCQPQDVLSLDSVIRKVNVGESVTGRENSEDKQDTSHLKFQCSQQDAGSCDQKYTRTTNSKYIQCSVSDSNCLSIGPLCTPE</sequence>
<dbReference type="GO" id="GO:0005524">
    <property type="term" value="F:ATP binding"/>
    <property type="evidence" value="ECO:0007669"/>
    <property type="project" value="UniProtKB-UniRule"/>
</dbReference>
<keyword evidence="2 3" id="KW-0067">ATP-binding</keyword>
<evidence type="ECO:0000256" key="1">
    <source>
        <dbReference type="ARBA" id="ARBA00022741"/>
    </source>
</evidence>
<dbReference type="SMART" id="SM00220">
    <property type="entry name" value="S_TKc"/>
    <property type="match status" value="1"/>
</dbReference>
<dbReference type="Pfam" id="PF00069">
    <property type="entry name" value="Pkinase"/>
    <property type="match status" value="1"/>
</dbReference>
<feature type="signal peptide" evidence="4">
    <location>
        <begin position="1"/>
        <end position="19"/>
    </location>
</feature>
<feature type="domain" description="Protein kinase" evidence="5">
    <location>
        <begin position="200"/>
        <end position="501"/>
    </location>
</feature>
<evidence type="ECO:0000313" key="6">
    <source>
        <dbReference type="EMBL" id="OLP86321.1"/>
    </source>
</evidence>
<comment type="caution">
    <text evidence="6">The sequence shown here is derived from an EMBL/GenBank/DDBJ whole genome shotgun (WGS) entry which is preliminary data.</text>
</comment>
<dbReference type="GO" id="GO:0004672">
    <property type="term" value="F:protein kinase activity"/>
    <property type="evidence" value="ECO:0007669"/>
    <property type="project" value="InterPro"/>
</dbReference>
<keyword evidence="4" id="KW-0732">Signal</keyword>
<accession>A0A1Q9CTT5</accession>
<dbReference type="Gene3D" id="1.10.510.10">
    <property type="entry name" value="Transferase(Phosphotransferase) domain 1"/>
    <property type="match status" value="1"/>
</dbReference>
<organism evidence="6 7">
    <name type="scientific">Symbiodinium microadriaticum</name>
    <name type="common">Dinoflagellate</name>
    <name type="synonym">Zooxanthella microadriatica</name>
    <dbReference type="NCBI Taxonomy" id="2951"/>
    <lineage>
        <taxon>Eukaryota</taxon>
        <taxon>Sar</taxon>
        <taxon>Alveolata</taxon>
        <taxon>Dinophyceae</taxon>
        <taxon>Suessiales</taxon>
        <taxon>Symbiodiniaceae</taxon>
        <taxon>Symbiodinium</taxon>
    </lineage>
</organism>
<evidence type="ECO:0000313" key="7">
    <source>
        <dbReference type="Proteomes" id="UP000186817"/>
    </source>
</evidence>
<protein>
    <submittedName>
        <fullName evidence="6">Phosphoenolpyruvate carboxylase kinase 2</fullName>
    </submittedName>
</protein>
<evidence type="ECO:0000256" key="4">
    <source>
        <dbReference type="SAM" id="SignalP"/>
    </source>
</evidence>
<feature type="binding site" evidence="3">
    <location>
        <position position="239"/>
    </location>
    <ligand>
        <name>ATP</name>
        <dbReference type="ChEBI" id="CHEBI:30616"/>
    </ligand>
</feature>